<evidence type="ECO:0000256" key="9">
    <source>
        <dbReference type="ARBA" id="ARBA00022958"/>
    </source>
</evidence>
<keyword evidence="5 18" id="KW-0479">Metal-binding</keyword>
<comment type="cofactor">
    <cofactor evidence="18 19">
        <name>K(+)</name>
        <dbReference type="ChEBI" id="CHEBI:29103"/>
    </cofactor>
    <text evidence="18 19">Binds 1 potassium ion per subunit.</text>
</comment>
<feature type="binding site" evidence="18">
    <location>
        <position position="182"/>
    </location>
    <ligand>
        <name>(6S)-NADPHX</name>
        <dbReference type="ChEBI" id="CHEBI:64076"/>
    </ligand>
</feature>
<keyword evidence="9 18" id="KW-0630">Potassium</keyword>
<keyword evidence="11 18" id="KW-0413">Isomerase</keyword>
<dbReference type="GO" id="GO:0110051">
    <property type="term" value="P:metabolite repair"/>
    <property type="evidence" value="ECO:0007669"/>
    <property type="project" value="TreeGrafter"/>
</dbReference>
<evidence type="ECO:0000256" key="7">
    <source>
        <dbReference type="ARBA" id="ARBA00022840"/>
    </source>
</evidence>
<proteinExistence type="inferred from homology"/>
<comment type="caution">
    <text evidence="22">The sequence shown here is derived from an EMBL/GenBank/DDBJ whole genome shotgun (WGS) entry which is preliminary data.</text>
</comment>
<evidence type="ECO:0000256" key="6">
    <source>
        <dbReference type="ARBA" id="ARBA00022741"/>
    </source>
</evidence>
<keyword evidence="6 17" id="KW-0547">Nucleotide-binding</keyword>
<name>A0A4R6LLP7_9FIRM</name>
<dbReference type="AlphaFoldDB" id="A0A4R6LLP7"/>
<comment type="catalytic activity">
    <reaction evidence="2 18 19">
        <text>(6R)-NADPHX = (6S)-NADPHX</text>
        <dbReference type="Rhea" id="RHEA:32227"/>
        <dbReference type="ChEBI" id="CHEBI:64076"/>
        <dbReference type="ChEBI" id="CHEBI:64077"/>
        <dbReference type="EC" id="5.1.99.6"/>
    </reaction>
</comment>
<dbReference type="GO" id="GO:0052855">
    <property type="term" value="F:ADP-dependent NAD(P)H-hydrate dehydratase activity"/>
    <property type="evidence" value="ECO:0007669"/>
    <property type="project" value="UniProtKB-UniRule"/>
</dbReference>
<evidence type="ECO:0000313" key="22">
    <source>
        <dbReference type="EMBL" id="TDO86104.1"/>
    </source>
</evidence>
<feature type="binding site" evidence="18">
    <location>
        <position position="75"/>
    </location>
    <ligand>
        <name>K(+)</name>
        <dbReference type="ChEBI" id="CHEBI:29103"/>
    </ligand>
</feature>
<dbReference type="PROSITE" id="PS01050">
    <property type="entry name" value="YJEF_C_2"/>
    <property type="match status" value="1"/>
</dbReference>
<protein>
    <recommendedName>
        <fullName evidence="19">Bifunctional NAD(P)H-hydrate repair enzyme</fullName>
    </recommendedName>
    <alternativeName>
        <fullName evidence="19">Nicotinamide nucleotide repair protein</fullName>
    </alternativeName>
    <domain>
        <recommendedName>
            <fullName evidence="19">ADP-dependent (S)-NAD(P)H-hydrate dehydratase</fullName>
            <ecNumber evidence="19">4.2.1.136</ecNumber>
        </recommendedName>
        <alternativeName>
            <fullName evidence="19">ADP-dependent NAD(P)HX dehydratase</fullName>
        </alternativeName>
    </domain>
    <domain>
        <recommendedName>
            <fullName evidence="19">NAD(P)H-hydrate epimerase</fullName>
            <ecNumber evidence="19">5.1.99.6</ecNumber>
        </recommendedName>
    </domain>
</protein>
<evidence type="ECO:0000256" key="13">
    <source>
        <dbReference type="ARBA" id="ARBA00023268"/>
    </source>
</evidence>
<dbReference type="EC" id="4.2.1.136" evidence="19"/>
<evidence type="ECO:0000256" key="2">
    <source>
        <dbReference type="ARBA" id="ARBA00000909"/>
    </source>
</evidence>
<keyword evidence="12 17" id="KW-0456">Lyase</keyword>
<dbReference type="NCBIfam" id="TIGR00196">
    <property type="entry name" value="yjeF_cterm"/>
    <property type="match status" value="1"/>
</dbReference>
<comment type="catalytic activity">
    <reaction evidence="1 18 19">
        <text>(6R)-NADHX = (6S)-NADHX</text>
        <dbReference type="Rhea" id="RHEA:32215"/>
        <dbReference type="ChEBI" id="CHEBI:64074"/>
        <dbReference type="ChEBI" id="CHEBI:64075"/>
        <dbReference type="EC" id="5.1.99.6"/>
    </reaction>
</comment>
<evidence type="ECO:0000256" key="18">
    <source>
        <dbReference type="HAMAP-Rule" id="MF_01966"/>
    </source>
</evidence>
<dbReference type="CDD" id="cd01171">
    <property type="entry name" value="YXKO-related"/>
    <property type="match status" value="1"/>
</dbReference>
<evidence type="ECO:0000259" key="21">
    <source>
        <dbReference type="PROSITE" id="PS51385"/>
    </source>
</evidence>
<dbReference type="GO" id="GO:0046872">
    <property type="term" value="F:metal ion binding"/>
    <property type="evidence" value="ECO:0007669"/>
    <property type="project" value="UniProtKB-UniRule"/>
</dbReference>
<organism evidence="22 23">
    <name type="scientific">Halanaerobium saccharolyticum</name>
    <dbReference type="NCBI Taxonomy" id="43595"/>
    <lineage>
        <taxon>Bacteria</taxon>
        <taxon>Bacillati</taxon>
        <taxon>Bacillota</taxon>
        <taxon>Clostridia</taxon>
        <taxon>Halanaerobiales</taxon>
        <taxon>Halanaerobiaceae</taxon>
        <taxon>Halanaerobium</taxon>
    </lineage>
</organism>
<feature type="domain" description="YjeF C-terminal" evidence="20">
    <location>
        <begin position="249"/>
        <end position="530"/>
    </location>
</feature>
<feature type="binding site" evidence="17">
    <location>
        <position position="404"/>
    </location>
    <ligand>
        <name>(6S)-NADPHX</name>
        <dbReference type="ChEBI" id="CHEBI:64076"/>
    </ligand>
</feature>
<dbReference type="GO" id="GO:0052856">
    <property type="term" value="F:NAD(P)HX epimerase activity"/>
    <property type="evidence" value="ECO:0007669"/>
    <property type="project" value="UniProtKB-UniRule"/>
</dbReference>
<comment type="function">
    <text evidence="17">Catalyzes the dehydration of the S-form of NAD(P)HX at the expense of ADP, which is converted to AMP. Together with NAD(P)HX epimerase, which catalyzes the epimerization of the S- and R-forms, the enzyme allows the repair of both epimers of NAD(P)HX, a damaged form of NAD(P)H that is a result of enzymatic or heat-dependent hydration.</text>
</comment>
<evidence type="ECO:0000256" key="8">
    <source>
        <dbReference type="ARBA" id="ARBA00022857"/>
    </source>
</evidence>
<gene>
    <name evidence="17" type="primary">nnrD</name>
    <name evidence="18" type="synonym">nnrE</name>
    <name evidence="22" type="ORF">DFR79_11517</name>
</gene>
<dbReference type="PROSITE" id="PS51385">
    <property type="entry name" value="YJEF_N"/>
    <property type="match status" value="1"/>
</dbReference>
<dbReference type="PANTHER" id="PTHR12592">
    <property type="entry name" value="ATP-DEPENDENT (S)-NAD(P)H-HYDRATE DEHYDRATASE FAMILY MEMBER"/>
    <property type="match status" value="1"/>
</dbReference>
<comment type="similarity">
    <text evidence="18">Belongs to the NnrE/AIBP family.</text>
</comment>
<feature type="binding site" evidence="17">
    <location>
        <position position="470"/>
    </location>
    <ligand>
        <name>AMP</name>
        <dbReference type="ChEBI" id="CHEBI:456215"/>
    </ligand>
</feature>
<feature type="domain" description="YjeF N-terminal" evidence="21">
    <location>
        <begin position="9"/>
        <end position="239"/>
    </location>
</feature>
<dbReference type="GO" id="GO:0046496">
    <property type="term" value="P:nicotinamide nucleotide metabolic process"/>
    <property type="evidence" value="ECO:0007669"/>
    <property type="project" value="UniProtKB-UniRule"/>
</dbReference>
<dbReference type="HAMAP" id="MF_01966">
    <property type="entry name" value="NADHX_epimerase"/>
    <property type="match status" value="1"/>
</dbReference>
<comment type="subunit">
    <text evidence="17">Homotetramer.</text>
</comment>
<reference evidence="22 23" key="1">
    <citation type="submission" date="2019-03" db="EMBL/GenBank/DDBJ databases">
        <title>Subsurface microbial communities from deep shales in Ohio and West Virginia, USA.</title>
        <authorList>
            <person name="Wrighton K."/>
        </authorList>
    </citation>
    <scope>NUCLEOTIDE SEQUENCE [LARGE SCALE GENOMIC DNA]</scope>
    <source>
        <strain evidence="22 23">MA284_T2</strain>
    </source>
</reference>
<comment type="cofactor">
    <cofactor evidence="17">
        <name>Mg(2+)</name>
        <dbReference type="ChEBI" id="CHEBI:18420"/>
    </cofactor>
</comment>
<dbReference type="Pfam" id="PF03853">
    <property type="entry name" value="YjeF_N"/>
    <property type="match status" value="1"/>
</dbReference>
<dbReference type="InterPro" id="IPR036652">
    <property type="entry name" value="YjeF_N_dom_sf"/>
</dbReference>
<evidence type="ECO:0000256" key="3">
    <source>
        <dbReference type="ARBA" id="ARBA00006001"/>
    </source>
</evidence>
<comment type="function">
    <text evidence="14 19">Bifunctional enzyme that catalyzes the epimerization of the S- and R-forms of NAD(P)HX and the dehydration of the S-form of NAD(P)HX at the expense of ADP, which is converted to AMP. This allows the repair of both epimers of NAD(P)HX, a damaged form of NAD(P)H that is a result of enzymatic or heat-dependent hydration.</text>
</comment>
<dbReference type="InterPro" id="IPR029056">
    <property type="entry name" value="Ribokinase-like"/>
</dbReference>
<comment type="similarity">
    <text evidence="3 19">In the N-terminal section; belongs to the NnrE/AIBP family.</text>
</comment>
<feature type="binding site" evidence="17">
    <location>
        <position position="284"/>
    </location>
    <ligand>
        <name>(6S)-NADPHX</name>
        <dbReference type="ChEBI" id="CHEBI:64076"/>
    </ligand>
</feature>
<feature type="binding site" evidence="18">
    <location>
        <position position="185"/>
    </location>
    <ligand>
        <name>K(+)</name>
        <dbReference type="ChEBI" id="CHEBI:29103"/>
    </ligand>
</feature>
<sequence>MYVLTPESMAKCDQETIEAGVPEILLMESAARETAEFADKIIEEKLLNRVNYYQKSEKKKNKNFRITILVGKGNNGGDGLAAARFLASKGYRVEIVLAAAVEDLSGINKKNFELCLYHNLKYYQFDDLNSKKLLSKLKHSDFIIDALLGTGIKGQVRGNSKEIIALINQVVEEDGKKVLAVDIPSGINGEDGSVAGRAVKADYTVTMAAYKRGLLLYPGSDYAGRVEVVDIGIKEDVIAKNSKDLKLFTRSEAQSLLPSRKNDGHKGTFGKIAFLAGSRGMGGAPLLSSEAALRSGSGLVYLLTAAEVEAGIANQLRELLSIPLASSDGIIAEQSLARILDFSAKADLLAAGPGLGNNQATQKVIRGILENLSLPLVLDADALNSITDLDLLKKYDGEILITPHPGEMARLLDKSIAEINQNRIKIAADFAKKYRVNIILKGAATVTAAADGRAYLNQTGTNGMATAGSGDVLTGIVSALIGQGMPIFEAAALAVYVHGRSGELAAEQKSDFGLKSGDLIDLLPEVWNFLKIKY</sequence>
<dbReference type="InterPro" id="IPR030677">
    <property type="entry name" value="Nnr"/>
</dbReference>
<evidence type="ECO:0000256" key="5">
    <source>
        <dbReference type="ARBA" id="ARBA00022723"/>
    </source>
</evidence>
<keyword evidence="7 17" id="KW-0067">ATP-binding</keyword>
<dbReference type="SUPFAM" id="SSF64153">
    <property type="entry name" value="YjeF N-terminal domain-like"/>
    <property type="match status" value="1"/>
</dbReference>
<keyword evidence="10 17" id="KW-0520">NAD</keyword>
<evidence type="ECO:0000256" key="19">
    <source>
        <dbReference type="PIRNR" id="PIRNR017184"/>
    </source>
</evidence>
<dbReference type="Gene3D" id="3.40.50.10260">
    <property type="entry name" value="YjeF N-terminal domain"/>
    <property type="match status" value="1"/>
</dbReference>
<evidence type="ECO:0000256" key="12">
    <source>
        <dbReference type="ARBA" id="ARBA00023239"/>
    </source>
</evidence>
<evidence type="ECO:0000256" key="11">
    <source>
        <dbReference type="ARBA" id="ARBA00023235"/>
    </source>
</evidence>
<dbReference type="PANTHER" id="PTHR12592:SF0">
    <property type="entry name" value="ATP-DEPENDENT (S)-NAD(P)H-HYDRATE DEHYDRATASE"/>
    <property type="match status" value="1"/>
</dbReference>
<comment type="similarity">
    <text evidence="4 19">In the C-terminal section; belongs to the NnrD/CARKD family.</text>
</comment>
<evidence type="ECO:0000313" key="23">
    <source>
        <dbReference type="Proteomes" id="UP000295064"/>
    </source>
</evidence>
<comment type="function">
    <text evidence="18">Catalyzes the epimerization of the S- and R-forms of NAD(P)HX, a damaged form of NAD(P)H that is a result of enzymatic or heat-dependent hydration. This is a prerequisite for the S-specific NAD(P)H-hydrate dehydratase to allow the repair of both epimers of NAD(P)HX.</text>
</comment>
<dbReference type="HAMAP" id="MF_01965">
    <property type="entry name" value="NADHX_dehydratase"/>
    <property type="match status" value="1"/>
</dbReference>
<dbReference type="OrthoDB" id="9806925at2"/>
<dbReference type="EC" id="5.1.99.6" evidence="19"/>
<keyword evidence="13" id="KW-0511">Multifunctional enzyme</keyword>
<dbReference type="InterPro" id="IPR017953">
    <property type="entry name" value="Carbohydrate_kinase_pred_CS"/>
</dbReference>
<comment type="catalytic activity">
    <reaction evidence="15 17 19">
        <text>(6S)-NADHX + ADP = AMP + phosphate + NADH + H(+)</text>
        <dbReference type="Rhea" id="RHEA:32223"/>
        <dbReference type="ChEBI" id="CHEBI:15378"/>
        <dbReference type="ChEBI" id="CHEBI:43474"/>
        <dbReference type="ChEBI" id="CHEBI:57945"/>
        <dbReference type="ChEBI" id="CHEBI:64074"/>
        <dbReference type="ChEBI" id="CHEBI:456215"/>
        <dbReference type="ChEBI" id="CHEBI:456216"/>
        <dbReference type="EC" id="4.2.1.136"/>
    </reaction>
</comment>
<comment type="catalytic activity">
    <reaction evidence="16 17 19">
        <text>(6S)-NADPHX + ADP = AMP + phosphate + NADPH + H(+)</text>
        <dbReference type="Rhea" id="RHEA:32235"/>
        <dbReference type="ChEBI" id="CHEBI:15378"/>
        <dbReference type="ChEBI" id="CHEBI:43474"/>
        <dbReference type="ChEBI" id="CHEBI:57783"/>
        <dbReference type="ChEBI" id="CHEBI:64076"/>
        <dbReference type="ChEBI" id="CHEBI:456215"/>
        <dbReference type="ChEBI" id="CHEBI:456216"/>
        <dbReference type="EC" id="4.2.1.136"/>
    </reaction>
</comment>
<dbReference type="Proteomes" id="UP000295064">
    <property type="component" value="Unassembled WGS sequence"/>
</dbReference>
<evidence type="ECO:0000256" key="17">
    <source>
        <dbReference type="HAMAP-Rule" id="MF_01965"/>
    </source>
</evidence>
<evidence type="ECO:0000256" key="15">
    <source>
        <dbReference type="ARBA" id="ARBA00048238"/>
    </source>
</evidence>
<comment type="similarity">
    <text evidence="17">Belongs to the NnrD/CARKD family.</text>
</comment>
<dbReference type="NCBIfam" id="TIGR00197">
    <property type="entry name" value="yjeF_nterm"/>
    <property type="match status" value="1"/>
</dbReference>
<feature type="binding site" evidence="17">
    <location>
        <position position="471"/>
    </location>
    <ligand>
        <name>(6S)-NADPHX</name>
        <dbReference type="ChEBI" id="CHEBI:64076"/>
    </ligand>
</feature>
<feature type="binding site" evidence="17">
    <location>
        <position position="354"/>
    </location>
    <ligand>
        <name>(6S)-NADPHX</name>
        <dbReference type="ChEBI" id="CHEBI:64076"/>
    </ligand>
</feature>
<accession>A0A4R6LLP7</accession>
<feature type="binding site" evidence="18">
    <location>
        <begin position="74"/>
        <end position="78"/>
    </location>
    <ligand>
        <name>(6S)-NADPHX</name>
        <dbReference type="ChEBI" id="CHEBI:64076"/>
    </ligand>
</feature>
<feature type="binding site" evidence="18">
    <location>
        <begin position="149"/>
        <end position="155"/>
    </location>
    <ligand>
        <name>(6S)-NADPHX</name>
        <dbReference type="ChEBI" id="CHEBI:64076"/>
    </ligand>
</feature>
<evidence type="ECO:0000256" key="10">
    <source>
        <dbReference type="ARBA" id="ARBA00023027"/>
    </source>
</evidence>
<dbReference type="EMBL" id="SNWX01000015">
    <property type="protein sequence ID" value="TDO86104.1"/>
    <property type="molecule type" value="Genomic_DNA"/>
</dbReference>
<feature type="binding site" evidence="18">
    <location>
        <position position="145"/>
    </location>
    <ligand>
        <name>K(+)</name>
        <dbReference type="ChEBI" id="CHEBI:29103"/>
    </ligand>
</feature>
<dbReference type="InterPro" id="IPR004443">
    <property type="entry name" value="YjeF_N_dom"/>
</dbReference>
<keyword evidence="8 17" id="KW-0521">NADP</keyword>
<feature type="binding site" evidence="17">
    <location>
        <begin position="441"/>
        <end position="445"/>
    </location>
    <ligand>
        <name>AMP</name>
        <dbReference type="ChEBI" id="CHEBI:456215"/>
    </ligand>
</feature>
<dbReference type="SUPFAM" id="SSF53613">
    <property type="entry name" value="Ribokinase-like"/>
    <property type="match status" value="1"/>
</dbReference>
<evidence type="ECO:0000259" key="20">
    <source>
        <dbReference type="PROSITE" id="PS51383"/>
    </source>
</evidence>
<evidence type="ECO:0000256" key="1">
    <source>
        <dbReference type="ARBA" id="ARBA00000013"/>
    </source>
</evidence>
<evidence type="ECO:0000256" key="4">
    <source>
        <dbReference type="ARBA" id="ARBA00009524"/>
    </source>
</evidence>
<dbReference type="RefSeq" id="WP_133515302.1">
    <property type="nucleotide sequence ID" value="NZ_SNWX01000015.1"/>
</dbReference>
<dbReference type="Pfam" id="PF01256">
    <property type="entry name" value="Carb_kinase"/>
    <property type="match status" value="1"/>
</dbReference>
<dbReference type="Gene3D" id="3.40.1190.20">
    <property type="match status" value="1"/>
</dbReference>
<evidence type="ECO:0000256" key="16">
    <source>
        <dbReference type="ARBA" id="ARBA00049209"/>
    </source>
</evidence>
<dbReference type="PROSITE" id="PS51383">
    <property type="entry name" value="YJEF_C_3"/>
    <property type="match status" value="1"/>
</dbReference>
<dbReference type="PIRSF" id="PIRSF017184">
    <property type="entry name" value="Nnr"/>
    <property type="match status" value="1"/>
</dbReference>
<evidence type="ECO:0000256" key="14">
    <source>
        <dbReference type="ARBA" id="ARBA00025153"/>
    </source>
</evidence>
<dbReference type="GO" id="GO:0005524">
    <property type="term" value="F:ATP binding"/>
    <property type="evidence" value="ECO:0007669"/>
    <property type="project" value="UniProtKB-UniRule"/>
</dbReference>
<comment type="caution">
    <text evidence="18">Lacks conserved residue(s) required for the propagation of feature annotation.</text>
</comment>
<dbReference type="InterPro" id="IPR000631">
    <property type="entry name" value="CARKD"/>
</dbReference>